<dbReference type="GeneID" id="36410512"/>
<organism evidence="1 2">
    <name type="scientific">Plasmopara halstedii</name>
    <name type="common">Downy mildew of sunflower</name>
    <dbReference type="NCBI Taxonomy" id="4781"/>
    <lineage>
        <taxon>Eukaryota</taxon>
        <taxon>Sar</taxon>
        <taxon>Stramenopiles</taxon>
        <taxon>Oomycota</taxon>
        <taxon>Peronosporomycetes</taxon>
        <taxon>Peronosporales</taxon>
        <taxon>Peronosporaceae</taxon>
        <taxon>Plasmopara</taxon>
    </lineage>
</organism>
<proteinExistence type="predicted"/>
<dbReference type="RefSeq" id="XP_024577471.1">
    <property type="nucleotide sequence ID" value="XM_024726834.2"/>
</dbReference>
<evidence type="ECO:0000313" key="1">
    <source>
        <dbReference type="EMBL" id="CEG41102.1"/>
    </source>
</evidence>
<dbReference type="EMBL" id="CCYD01000524">
    <property type="protein sequence ID" value="CEG41102.1"/>
    <property type="molecule type" value="Genomic_DNA"/>
</dbReference>
<evidence type="ECO:0000313" key="2">
    <source>
        <dbReference type="Proteomes" id="UP000054928"/>
    </source>
</evidence>
<reference evidence="2" key="1">
    <citation type="submission" date="2014-09" db="EMBL/GenBank/DDBJ databases">
        <authorList>
            <person name="Sharma Rahul"/>
            <person name="Thines Marco"/>
        </authorList>
    </citation>
    <scope>NUCLEOTIDE SEQUENCE [LARGE SCALE GENOMIC DNA]</scope>
</reference>
<sequence length="66" mass="7763">MRCKCLCNPHLLPYAKRSNIFDTHDNGSRRRHGVSISWNHFRAIVQYHAASSKRSMETPQLIFHQL</sequence>
<dbReference type="Proteomes" id="UP000054928">
    <property type="component" value="Unassembled WGS sequence"/>
</dbReference>
<name>A0A0P1AJ40_PLAHL</name>
<accession>A0A0P1AJ40</accession>
<dbReference type="AlphaFoldDB" id="A0A0P1AJ40"/>
<keyword evidence="2" id="KW-1185">Reference proteome</keyword>
<protein>
    <submittedName>
        <fullName evidence="1">Uncharacterized protein</fullName>
    </submittedName>
</protein>